<dbReference type="InterPro" id="IPR005950">
    <property type="entry name" value="ModA"/>
</dbReference>
<feature type="binding site" evidence="4">
    <location>
        <position position="56"/>
    </location>
    <ligand>
        <name>molybdate</name>
        <dbReference type="ChEBI" id="CHEBI:36264"/>
    </ligand>
</feature>
<dbReference type="NCBIfam" id="TIGR01256">
    <property type="entry name" value="modA"/>
    <property type="match status" value="1"/>
</dbReference>
<dbReference type="PANTHER" id="PTHR30632:SF0">
    <property type="entry name" value="SULFATE-BINDING PROTEIN"/>
    <property type="match status" value="1"/>
</dbReference>
<dbReference type="PIRSF" id="PIRSF004846">
    <property type="entry name" value="ModA"/>
    <property type="match status" value="1"/>
</dbReference>
<keyword evidence="2 4" id="KW-0479">Metal-binding</keyword>
<proteinExistence type="inferred from homology"/>
<protein>
    <submittedName>
        <fullName evidence="5">Molybdate ABC transporter substrate-binding protein</fullName>
    </submittedName>
</protein>
<name>A0A5A8F962_9BACT</name>
<organism evidence="5 6">
    <name type="scientific">Deferribacter autotrophicus</name>
    <dbReference type="NCBI Taxonomy" id="500465"/>
    <lineage>
        <taxon>Bacteria</taxon>
        <taxon>Pseudomonadati</taxon>
        <taxon>Deferribacterota</taxon>
        <taxon>Deferribacteres</taxon>
        <taxon>Deferribacterales</taxon>
        <taxon>Deferribacteraceae</taxon>
        <taxon>Deferribacter</taxon>
    </lineage>
</organism>
<keyword evidence="4" id="KW-0500">Molybdenum</keyword>
<comment type="similarity">
    <text evidence="1">Belongs to the bacterial solute-binding protein ModA family.</text>
</comment>
<feature type="binding site" evidence="4">
    <location>
        <position position="28"/>
    </location>
    <ligand>
        <name>molybdate</name>
        <dbReference type="ChEBI" id="CHEBI:36264"/>
    </ligand>
</feature>
<evidence type="ECO:0000256" key="2">
    <source>
        <dbReference type="ARBA" id="ARBA00022723"/>
    </source>
</evidence>
<dbReference type="Pfam" id="PF13531">
    <property type="entry name" value="SBP_bac_11"/>
    <property type="match status" value="1"/>
</dbReference>
<dbReference type="RefSeq" id="WP_149265332.1">
    <property type="nucleotide sequence ID" value="NZ_VFJB01000001.1"/>
</dbReference>
<dbReference type="GO" id="GO:0030973">
    <property type="term" value="F:molybdate ion binding"/>
    <property type="evidence" value="ECO:0007669"/>
    <property type="project" value="TreeGrafter"/>
</dbReference>
<keyword evidence="3" id="KW-0732">Signal</keyword>
<evidence type="ECO:0000256" key="4">
    <source>
        <dbReference type="PIRSR" id="PIRSR004846-1"/>
    </source>
</evidence>
<gene>
    <name evidence="5" type="primary">modA</name>
    <name evidence="5" type="ORF">FHQ18_01145</name>
</gene>
<comment type="caution">
    <text evidence="5">The sequence shown here is derived from an EMBL/GenBank/DDBJ whole genome shotgun (WGS) entry which is preliminary data.</text>
</comment>
<dbReference type="EMBL" id="VFJB01000001">
    <property type="protein sequence ID" value="KAA0259512.1"/>
    <property type="molecule type" value="Genomic_DNA"/>
</dbReference>
<dbReference type="Proteomes" id="UP000322876">
    <property type="component" value="Unassembled WGS sequence"/>
</dbReference>
<sequence length="245" mass="27476">MIKKIIFMILVLPSLVFSYDIYFYVAASMTKPAKEVVQKFNIQSKDDQVILITGGSGQLLNKIVFSKKGDIYLPASKSFKEKAEKAGIVLETTNFLYQTPVFGLSKSGENKIKSFEDLAFKKVRIALGNPKTMALGRIYENIKAKMPENLVSGIDKNMAVLAVNVSQIVNYLKTNSVDAGIIFDSVARVNDFKYINFPDGYAVKDVASINLLKFSKNVDKTKSFISFLIKNKDIFKKYGFEVIEK</sequence>
<dbReference type="Gene3D" id="3.40.190.10">
    <property type="entry name" value="Periplasmic binding protein-like II"/>
    <property type="match status" value="2"/>
</dbReference>
<accession>A0A5A8F962</accession>
<feature type="binding site" evidence="4">
    <location>
        <position position="165"/>
    </location>
    <ligand>
        <name>molybdate</name>
        <dbReference type="ChEBI" id="CHEBI:36264"/>
    </ligand>
</feature>
<dbReference type="InterPro" id="IPR050682">
    <property type="entry name" value="ModA/WtpA"/>
</dbReference>
<reference evidence="5 6" key="1">
    <citation type="submission" date="2019-06" db="EMBL/GenBank/DDBJ databases">
        <title>Genomic insights into carbon and energy metabolism of Deferribacter autotrophicus revealed new metabolic traits in the phylum Deferribacteres.</title>
        <authorList>
            <person name="Slobodkin A.I."/>
            <person name="Slobodkina G.B."/>
            <person name="Allioux M."/>
            <person name="Alain K."/>
            <person name="Jebbar M."/>
            <person name="Shadrin V."/>
            <person name="Kublanov I.V."/>
            <person name="Toshchakov S.V."/>
            <person name="Bonch-Osmolovskaya E.A."/>
        </authorList>
    </citation>
    <scope>NUCLEOTIDE SEQUENCE [LARGE SCALE GENOMIC DNA]</scope>
    <source>
        <strain evidence="5 6">SL50</strain>
    </source>
</reference>
<dbReference type="GO" id="GO:0046872">
    <property type="term" value="F:metal ion binding"/>
    <property type="evidence" value="ECO:0007669"/>
    <property type="project" value="UniProtKB-KW"/>
</dbReference>
<evidence type="ECO:0000256" key="3">
    <source>
        <dbReference type="ARBA" id="ARBA00022729"/>
    </source>
</evidence>
<dbReference type="SUPFAM" id="SSF53850">
    <property type="entry name" value="Periplasmic binding protein-like II"/>
    <property type="match status" value="1"/>
</dbReference>
<evidence type="ECO:0000256" key="1">
    <source>
        <dbReference type="ARBA" id="ARBA00009175"/>
    </source>
</evidence>
<dbReference type="AlphaFoldDB" id="A0A5A8F962"/>
<dbReference type="PANTHER" id="PTHR30632">
    <property type="entry name" value="MOLYBDATE-BINDING PERIPLASMIC PROTEIN"/>
    <property type="match status" value="1"/>
</dbReference>
<dbReference type="GO" id="GO:0015689">
    <property type="term" value="P:molybdate ion transport"/>
    <property type="evidence" value="ECO:0007669"/>
    <property type="project" value="InterPro"/>
</dbReference>
<evidence type="ECO:0000313" key="5">
    <source>
        <dbReference type="EMBL" id="KAA0259512.1"/>
    </source>
</evidence>
<evidence type="ECO:0000313" key="6">
    <source>
        <dbReference type="Proteomes" id="UP000322876"/>
    </source>
</evidence>
<dbReference type="OrthoDB" id="9786399at2"/>
<keyword evidence="6" id="KW-1185">Reference proteome</keyword>